<feature type="domain" description="Integrase catalytic" evidence="6">
    <location>
        <begin position="440"/>
        <end position="537"/>
    </location>
</feature>
<comment type="caution">
    <text evidence="7">The sequence shown here is derived from an EMBL/GenBank/DDBJ whole genome shotgun (WGS) entry which is preliminary data.</text>
</comment>
<dbReference type="GO" id="GO:0015074">
    <property type="term" value="P:DNA integration"/>
    <property type="evidence" value="ECO:0007669"/>
    <property type="project" value="InterPro"/>
</dbReference>
<dbReference type="InterPro" id="IPR054722">
    <property type="entry name" value="PolX-like_BBD"/>
</dbReference>
<dbReference type="InterPro" id="IPR043502">
    <property type="entry name" value="DNA/RNA_pol_sf"/>
</dbReference>
<dbReference type="EMBL" id="JAHUZN010000001">
    <property type="protein sequence ID" value="KAG8502437.1"/>
    <property type="molecule type" value="Genomic_DNA"/>
</dbReference>
<dbReference type="InterPro" id="IPR012337">
    <property type="entry name" value="RNaseH-like_sf"/>
</dbReference>
<keyword evidence="8" id="KW-1185">Reference proteome</keyword>
<evidence type="ECO:0000313" key="8">
    <source>
        <dbReference type="Proteomes" id="UP000701853"/>
    </source>
</evidence>
<dbReference type="InterPro" id="IPR001584">
    <property type="entry name" value="Integrase_cat-core"/>
</dbReference>
<feature type="compositionally biased region" description="Basic and acidic residues" evidence="5">
    <location>
        <begin position="206"/>
        <end position="220"/>
    </location>
</feature>
<evidence type="ECO:0000313" key="7">
    <source>
        <dbReference type="EMBL" id="KAG8502437.1"/>
    </source>
</evidence>
<name>A0A8J5ZN98_9ROSI</name>
<dbReference type="CDD" id="cd09272">
    <property type="entry name" value="RNase_HI_RT_Ty1"/>
    <property type="match status" value="1"/>
</dbReference>
<evidence type="ECO:0000256" key="4">
    <source>
        <dbReference type="ARBA" id="ARBA00022801"/>
    </source>
</evidence>
<evidence type="ECO:0000256" key="1">
    <source>
        <dbReference type="ARBA" id="ARBA00022670"/>
    </source>
</evidence>
<dbReference type="Proteomes" id="UP000701853">
    <property type="component" value="Chromosome 1"/>
</dbReference>
<sequence>MESLKYEIPLLDRNTRFALWQIKMQAVLAQMDLEDALLGIDKMPSTLTDEEKKRKDRKALTQLHLHLSNEILQDVMKEKTAAALWKRLEQICMSKTLTSKLHMKQHLYAHRLEEGASVHEHLTVFKEILSNLEAMEVQYDKEDLGLILLCSLPPSYSTFRDTILYSRESLTVDEVYDSLTSYDKMKHLVVKPDSQGEGLIVRRRQDRNADDDRGRTQERNHRGKSKGRSKSSNREYYSDGELLVASVNDSKVSEKWILDSGCTFHMSSNRDWFTTYETVSEGVVLMGNNASCKIAGVGTIKVKMFDGVVRTLSGVRHVPELKRNLISLSTLDSKRYRYTAESGVLKISKGSLVVMKGQRKIAKLYVLQGSTITGDAAVASSSLSDDDITKLWHMRLGHMSENGMTELSKRGLLDGERWSIFILICGDHPECLRETGKQIKYLRTDNGLEFCSDEFNRLCKSEEIMRHLTVRHTPQQNGIAERMNRTIMEKVRCMLSNANLPKSFWAEAASTACFLINRSPSVAIEKKTPQEVWSGNPANYSDLKIFECPAYAHVDNGKLEPRSIKCVFLGYKAGVKGYKLWCPENRKVVISRDVVFDETAMIPNLSLKDSSNKENQKQVEHQINTESTPQAITKIENRVASSPQYSIAKNRTRREIKPPKKYAEADLVAYALNVAEDIDANQEPSNYSEAVSCEDSEKWMFAMQEEMESLHKNRTWDLVKLPKGKKAVRCKWVFKKKEGTPGVEEPRYKARLVAKGYSQIPGVDFTDVFSPVVKHSSIRALLGIVAMHDLELEQLDVKTAFLHGELEEDIYMQQLEGFIVSEKEDYVCLLRKSLYENSNGSFVYLLLYVDDMLIAAKDKGEIRKVKAQLSEEFEMKDLGPAKKILGMEILRDRKASKLYLSQKGYIEKALCRFNMQSAKPVSTLLAAHFRLSSALSPQSDDEIEYMSHVPYSSVVGSLMYAMVCSRPDLSYAVSAVSRYMANPGKEHWKAVQWILRYLRGTTDVCLQFGRTKDEVIGYVDADFAGDLDRRRSFTGYVFTIGGCAISWKAIFELNEDLQISTVFCDSQSAIFLTKDQMFHERTKHIDVRYHFVRDIIARGDIVVSKISTHENPADMMTKSLPITKFEHCLDLVGVHC</sequence>
<keyword evidence="4" id="KW-0378">Hydrolase</keyword>
<dbReference type="Pfam" id="PF14223">
    <property type="entry name" value="Retrotran_gag_2"/>
    <property type="match status" value="1"/>
</dbReference>
<keyword evidence="3" id="KW-0064">Aspartyl protease</keyword>
<dbReference type="Pfam" id="PF22936">
    <property type="entry name" value="Pol_BBD"/>
    <property type="match status" value="1"/>
</dbReference>
<gene>
    <name evidence="7" type="ORF">CXB51_000388</name>
</gene>
<accession>A0A8J5ZN98</accession>
<dbReference type="InterPro" id="IPR013103">
    <property type="entry name" value="RVT_2"/>
</dbReference>
<dbReference type="PANTHER" id="PTHR42648">
    <property type="entry name" value="TRANSPOSASE, PUTATIVE-RELATED"/>
    <property type="match status" value="1"/>
</dbReference>
<evidence type="ECO:0000256" key="3">
    <source>
        <dbReference type="ARBA" id="ARBA00022750"/>
    </source>
</evidence>
<feature type="compositionally biased region" description="Basic residues" evidence="5">
    <location>
        <begin position="221"/>
        <end position="231"/>
    </location>
</feature>
<dbReference type="PROSITE" id="PS50994">
    <property type="entry name" value="INTEGRASE"/>
    <property type="match status" value="1"/>
</dbReference>
<dbReference type="GO" id="GO:0004190">
    <property type="term" value="F:aspartic-type endopeptidase activity"/>
    <property type="evidence" value="ECO:0007669"/>
    <property type="project" value="UniProtKB-KW"/>
</dbReference>
<evidence type="ECO:0000256" key="2">
    <source>
        <dbReference type="ARBA" id="ARBA00022723"/>
    </source>
</evidence>
<feature type="region of interest" description="Disordered" evidence="5">
    <location>
        <begin position="199"/>
        <end position="234"/>
    </location>
</feature>
<dbReference type="Gene3D" id="3.30.420.10">
    <property type="entry name" value="Ribonuclease H-like superfamily/Ribonuclease H"/>
    <property type="match status" value="1"/>
</dbReference>
<dbReference type="InterPro" id="IPR036397">
    <property type="entry name" value="RNaseH_sf"/>
</dbReference>
<dbReference type="InterPro" id="IPR039537">
    <property type="entry name" value="Retrotran_Ty1/copia-like"/>
</dbReference>
<protein>
    <recommendedName>
        <fullName evidence="6">Integrase catalytic domain-containing protein</fullName>
    </recommendedName>
</protein>
<evidence type="ECO:0000256" key="5">
    <source>
        <dbReference type="SAM" id="MobiDB-lite"/>
    </source>
</evidence>
<dbReference type="AlphaFoldDB" id="A0A8J5ZN98"/>
<dbReference type="GO" id="GO:0046872">
    <property type="term" value="F:metal ion binding"/>
    <property type="evidence" value="ECO:0007669"/>
    <property type="project" value="UniProtKB-KW"/>
</dbReference>
<dbReference type="InterPro" id="IPR057670">
    <property type="entry name" value="SH3_retrovirus"/>
</dbReference>
<dbReference type="GO" id="GO:0003676">
    <property type="term" value="F:nucleic acid binding"/>
    <property type="evidence" value="ECO:0007669"/>
    <property type="project" value="InterPro"/>
</dbReference>
<dbReference type="Pfam" id="PF13976">
    <property type="entry name" value="gag_pre-integrs"/>
    <property type="match status" value="1"/>
</dbReference>
<dbReference type="SUPFAM" id="SSF53098">
    <property type="entry name" value="Ribonuclease H-like"/>
    <property type="match status" value="1"/>
</dbReference>
<dbReference type="Pfam" id="PF07727">
    <property type="entry name" value="RVT_2"/>
    <property type="match status" value="2"/>
</dbReference>
<dbReference type="OrthoDB" id="6776856at2759"/>
<dbReference type="Pfam" id="PF25597">
    <property type="entry name" value="SH3_retrovirus"/>
    <property type="match status" value="1"/>
</dbReference>
<dbReference type="PANTHER" id="PTHR42648:SF28">
    <property type="entry name" value="TRANSPOSON-ENCODED PROTEIN WITH RIBONUCLEASE H-LIKE AND RETROVIRUS ZINC FINGER-LIKE DOMAINS"/>
    <property type="match status" value="1"/>
</dbReference>
<proteinExistence type="predicted"/>
<reference evidence="7 8" key="1">
    <citation type="journal article" date="2021" name="bioRxiv">
        <title>The Gossypium anomalum genome as a resource for cotton improvement and evolutionary analysis of hybrid incompatibility.</title>
        <authorList>
            <person name="Grover C.E."/>
            <person name="Yuan D."/>
            <person name="Arick M.A."/>
            <person name="Miller E.R."/>
            <person name="Hu G."/>
            <person name="Peterson D.G."/>
            <person name="Wendel J.F."/>
            <person name="Udall J.A."/>
        </authorList>
    </citation>
    <scope>NUCLEOTIDE SEQUENCE [LARGE SCALE GENOMIC DNA]</scope>
    <source>
        <strain evidence="7">JFW-Udall</strain>
        <tissue evidence="7">Leaf</tissue>
    </source>
</reference>
<keyword evidence="2" id="KW-0479">Metal-binding</keyword>
<evidence type="ECO:0000259" key="6">
    <source>
        <dbReference type="PROSITE" id="PS50994"/>
    </source>
</evidence>
<dbReference type="SUPFAM" id="SSF56672">
    <property type="entry name" value="DNA/RNA polymerases"/>
    <property type="match status" value="1"/>
</dbReference>
<dbReference type="GO" id="GO:0006508">
    <property type="term" value="P:proteolysis"/>
    <property type="evidence" value="ECO:0007669"/>
    <property type="project" value="UniProtKB-KW"/>
</dbReference>
<dbReference type="InterPro" id="IPR025724">
    <property type="entry name" value="GAG-pre-integrase_dom"/>
</dbReference>
<organism evidence="7 8">
    <name type="scientific">Gossypium anomalum</name>
    <dbReference type="NCBI Taxonomy" id="47600"/>
    <lineage>
        <taxon>Eukaryota</taxon>
        <taxon>Viridiplantae</taxon>
        <taxon>Streptophyta</taxon>
        <taxon>Embryophyta</taxon>
        <taxon>Tracheophyta</taxon>
        <taxon>Spermatophyta</taxon>
        <taxon>Magnoliopsida</taxon>
        <taxon>eudicotyledons</taxon>
        <taxon>Gunneridae</taxon>
        <taxon>Pentapetalae</taxon>
        <taxon>rosids</taxon>
        <taxon>malvids</taxon>
        <taxon>Malvales</taxon>
        <taxon>Malvaceae</taxon>
        <taxon>Malvoideae</taxon>
        <taxon>Gossypium</taxon>
    </lineage>
</organism>
<keyword evidence="1" id="KW-0645">Protease</keyword>